<name>A0A2R8CAE0_9RHOB</name>
<dbReference type="RefSeq" id="WP_108788745.1">
    <property type="nucleotide sequence ID" value="NZ_ONZG01000007.1"/>
</dbReference>
<feature type="region of interest" description="Disordered" evidence="1">
    <location>
        <begin position="1390"/>
        <end position="1443"/>
    </location>
</feature>
<dbReference type="InterPro" id="IPR051162">
    <property type="entry name" value="T4SS_component"/>
</dbReference>
<dbReference type="EMBL" id="ONZG01000007">
    <property type="protein sequence ID" value="SPJ29397.1"/>
    <property type="molecule type" value="Genomic_DNA"/>
</dbReference>
<protein>
    <recommendedName>
        <fullName evidence="4">Helicase HerA central domain-containing protein</fullName>
    </recommendedName>
</protein>
<accession>A0A2R8CAE0</accession>
<dbReference type="InterPro" id="IPR027417">
    <property type="entry name" value="P-loop_NTPase"/>
</dbReference>
<dbReference type="Gene3D" id="3.40.50.300">
    <property type="entry name" value="P-loop containing nucleotide triphosphate hydrolases"/>
    <property type="match status" value="1"/>
</dbReference>
<dbReference type="Proteomes" id="UP000244898">
    <property type="component" value="Unassembled WGS sequence"/>
</dbReference>
<proteinExistence type="predicted"/>
<dbReference type="PANTHER" id="PTHR30121">
    <property type="entry name" value="UNCHARACTERIZED PROTEIN YJGR-RELATED"/>
    <property type="match status" value="1"/>
</dbReference>
<evidence type="ECO:0000313" key="2">
    <source>
        <dbReference type="EMBL" id="SPJ29397.1"/>
    </source>
</evidence>
<dbReference type="OrthoDB" id="9806951at2"/>
<keyword evidence="3" id="KW-1185">Reference proteome</keyword>
<reference evidence="3" key="1">
    <citation type="submission" date="2018-03" db="EMBL/GenBank/DDBJ databases">
        <authorList>
            <person name="Rodrigo-Torres L."/>
            <person name="Arahal R. D."/>
            <person name="Lucena T."/>
        </authorList>
    </citation>
    <scope>NUCLEOTIDE SEQUENCE [LARGE SCALE GENOMIC DNA]</scope>
    <source>
        <strain evidence="3">CECT 7615</strain>
    </source>
</reference>
<dbReference type="SUPFAM" id="SSF52540">
    <property type="entry name" value="P-loop containing nucleoside triphosphate hydrolases"/>
    <property type="match status" value="1"/>
</dbReference>
<feature type="compositionally biased region" description="Basic and acidic residues" evidence="1">
    <location>
        <begin position="1393"/>
        <end position="1435"/>
    </location>
</feature>
<evidence type="ECO:0000256" key="1">
    <source>
        <dbReference type="SAM" id="MobiDB-lite"/>
    </source>
</evidence>
<evidence type="ECO:0008006" key="4">
    <source>
        <dbReference type="Google" id="ProtNLM"/>
    </source>
</evidence>
<sequence>MRENILAHALGTLLSSTPGLYRIILPVSFDEAFKRVVAGSLAELGGIPVVVDEVSGPTAIGEAIAKRTVDDGAKNKAVVLIATEGRVSEIKSLEAYRDVLADGLPGGANRGPAIVTVSALAERIASSTYPGLDSNGLAKTLEFVFKFLAKAHEEVGNDGLRWTSSFWDHIDRLCSALPAALSVIPEGFPHKARNAVFMAAGLPRPDGGDVKYADKNSPERYGKRIRDGWTKRDEIELSIDLIDQLEGGADGHPICELPIEEYPSVRANFGHPVLASCFLGNDETRLKAWQGTSEKAFFSASVPDTPDHVFYELDAEDAKQRMKQVDVRGIDYVLPRKSGAKVNDKQVSLGRFVLEIRGVNFPEGVTDPCKVSTKLHSKTKAKLLKTLKAEDGIEVEFELHRTVKKQGEKWREKPIVLVVEPTDASQWKPVQLKLFVPHPGRVSIIAIEEKGARGNPSAVFCDETPFNFDENTSVVTIDRETAGEVKLQLTEPRSNSDLIVVGNKSVPSWSEGSSLRVASPEEKNRYRLGNIGGDRELSIDQDVFQISAPQIEHGQVNPVYAAVLGDSVVPAGDDLRRELLFDPRGYLEAWYQEQVLATEPSEQVKSCLGTVVLDSNSQNGDTIAWNEQVSAFADFPGIVNVRYPQVTDYNKFWSAFANLGLGAIGGTTDISQWPSALDLRNIEIECVEAYLAAYDDLLGASDGTAASRMHAYPFSAILFDRGRGDPEGALLSPLHPLRFAWLWSIQNATDEIARSDIYGKVSGSFLRFIDGEMLPVIGPSVRDATRWISMGLAAGPQEFFAGWSLLVGTEFHVNHRGRAIHLVGRDLPFGTPSGLDQGGVEAALRDFLRVFPASPQLRISLTAPANGERYAETDEAIVAAASQLLVRNTSTLPGGIRILDDNRRKGLPPSASSVLGRIDPDALSVRSRGGNVPFEWTSLPGSAARKQVDVQFIEDSIVTLSAPEVMDDGETIGTSGGGLPISRQRIWSNKGLSANQSSFDVSLGEKSFVGLQGFASALSGFESLGLTGGHPRFMAGVSIGDNLLSGTARWTITGNRHLDPSALSLQLRNLAAGLYLWEWRPAFLSRENQSGAISSISSTHPYTVLAKPSHALAEEVGGILDKAGMARSTDEVAQLVASLGTRGIGLSSLLTMGHTQSQGALGFWLAFLTLMSWEKNAPEGEARCVVPVDAVYPLLDLIGHGAKKADEQRRADLLLLSLKSGGDKTQVFLHPVEIKMRGGDNGNSFPGVGTDSLSDPLDQLSSSADVLRRVCTNYEATEGGLQLVNAAIASLVEVAFALRPKGAAKNVEQDVKALEAIGNGQAVLHTSPGTLLWFQTGASAGGGDLYEVRSGATGAPDQFFANPIVVDDPDKLAALRTEIETSVCQELSPLVEKTLKENQDPRPEKGGERQSAEEPGVEESKDEVVAESEGAKISDETSSVTEGVAVPSAQLPGRGEVVSQGIEVLVGSDERGSKVGSVWFKPSETRLNQLNVGVVGDLGMGKTQFLQSFVFQIANSGASNRNVPPKFFIFDYKEDYQKPGFIEAVGGKILDTHRLPVNFFAIPPALSDARSVSRDKVRRANFFADLLRRVAKIGHVQRNDLYASIMQAYDDCPEGIFPTIDDVFNQYSTHGKSDSVISVLTLLKDLEVFEKDSSKTASFVEVFDRTTVLTLGDLADAGQDIVDIVATMFLDHLYADYMKTRPKSPFLKGEDGVTRRQVDSFVLIDEAHHAMNRDFDVLMNLMLEGREFGMGVVLSSQFLSHFDAGKHDWSEALSTWVVHGVRFATAKQFERIGFRGNLASMAVDVAGLKPHMAYFRCANGYNDGLLMKGKPFFEFLQEG</sequence>
<dbReference type="PANTHER" id="PTHR30121:SF6">
    <property type="entry name" value="SLR6007 PROTEIN"/>
    <property type="match status" value="1"/>
</dbReference>
<gene>
    <name evidence="2" type="ORF">TRM7615_02915</name>
</gene>
<evidence type="ECO:0000313" key="3">
    <source>
        <dbReference type="Proteomes" id="UP000244898"/>
    </source>
</evidence>
<organism evidence="2 3">
    <name type="scientific">Falsiruegeria mediterranea M17</name>
    <dbReference type="NCBI Taxonomy" id="1200281"/>
    <lineage>
        <taxon>Bacteria</taxon>
        <taxon>Pseudomonadati</taxon>
        <taxon>Pseudomonadota</taxon>
        <taxon>Alphaproteobacteria</taxon>
        <taxon>Rhodobacterales</taxon>
        <taxon>Roseobacteraceae</taxon>
        <taxon>Falsiruegeria</taxon>
    </lineage>
</organism>